<protein>
    <submittedName>
        <fullName evidence="1">CTP synthase</fullName>
    </submittedName>
</protein>
<name>A0A7Y0F1R7_9BIFI</name>
<keyword evidence="2" id="KW-1185">Reference proteome</keyword>
<accession>A0A7Y0F1R7</accession>
<reference evidence="1 2" key="1">
    <citation type="submission" date="2020-02" db="EMBL/GenBank/DDBJ databases">
        <title>Characterization of phylogenetic diversity of novel bifidobacterial species isolated in Czech ZOOs.</title>
        <authorList>
            <person name="Lugli G.A."/>
            <person name="Vera N.B."/>
            <person name="Ventura M."/>
        </authorList>
    </citation>
    <scope>NUCLEOTIDE SEQUENCE [LARGE SCALE GENOMIC DNA]</scope>
    <source>
        <strain evidence="1 2">DSM 109958</strain>
    </source>
</reference>
<evidence type="ECO:0000313" key="1">
    <source>
        <dbReference type="EMBL" id="NMN00289.1"/>
    </source>
</evidence>
<comment type="caution">
    <text evidence="1">The sequence shown here is derived from an EMBL/GenBank/DDBJ whole genome shotgun (WGS) entry which is preliminary data.</text>
</comment>
<dbReference type="EMBL" id="JAAIIH010000004">
    <property type="protein sequence ID" value="NMN00289.1"/>
    <property type="molecule type" value="Genomic_DNA"/>
</dbReference>
<organism evidence="1 2">
    <name type="scientific">Bifidobacterium moraviense</name>
    <dbReference type="NCBI Taxonomy" id="2675323"/>
    <lineage>
        <taxon>Bacteria</taxon>
        <taxon>Bacillati</taxon>
        <taxon>Actinomycetota</taxon>
        <taxon>Actinomycetes</taxon>
        <taxon>Bifidobacteriales</taxon>
        <taxon>Bifidobacteriaceae</taxon>
        <taxon>Bifidobacterium</taxon>
    </lineage>
</organism>
<dbReference type="Proteomes" id="UP000588277">
    <property type="component" value="Unassembled WGS sequence"/>
</dbReference>
<proteinExistence type="predicted"/>
<sequence length="312" mass="35648">MCAWTKDRTLRQSFRGRVETGEIVAVHPDLFARPAYWQSLDYRERIMHTLRAVQDMHPAWIFCNVSAAAAWGLNETYAMHDFVHLAASHGTMSRNRGYRRFHYVAPLDVRRSDGVRVTDLLRTMFDCARSLPFPQALAICDAALRIHRIDREEFIAYCERLGSRYGIRRALFVASHVDGRSENGGESILRAQLIAWGYVPPELQQWFRSPLNGQSWRVDFLWSLTDGRLIVLELDGREKYENPSMTAGGDAVDVVLAEKRREGDLMLNGNVGIVRTTYREVTQEPWTLQRKLDIAGVPKGVPPVIPPSPFVH</sequence>
<dbReference type="AlphaFoldDB" id="A0A7Y0F1R7"/>
<evidence type="ECO:0000313" key="2">
    <source>
        <dbReference type="Proteomes" id="UP000588277"/>
    </source>
</evidence>
<gene>
    <name evidence="1" type="ORF">G1C96_0867</name>
</gene>